<gene>
    <name evidence="4" type="primary">jg2803</name>
    <name evidence="4" type="ORF">PAEG_LOCUS20</name>
</gene>
<comment type="catalytic activity">
    <reaction evidence="1">
        <text>ATP + H2O = ADP + phosphate + H(+)</text>
        <dbReference type="Rhea" id="RHEA:13065"/>
        <dbReference type="ChEBI" id="CHEBI:15377"/>
        <dbReference type="ChEBI" id="CHEBI:15378"/>
        <dbReference type="ChEBI" id="CHEBI:30616"/>
        <dbReference type="ChEBI" id="CHEBI:43474"/>
        <dbReference type="ChEBI" id="CHEBI:456216"/>
        <dbReference type="EC" id="5.6.2.3"/>
    </reaction>
</comment>
<keyword evidence="5" id="KW-1185">Reference proteome</keyword>
<comment type="cofactor">
    <cofactor evidence="1">
        <name>Mg(2+)</name>
        <dbReference type="ChEBI" id="CHEBI:18420"/>
    </cofactor>
</comment>
<evidence type="ECO:0000256" key="1">
    <source>
        <dbReference type="RuleBase" id="RU363044"/>
    </source>
</evidence>
<dbReference type="AlphaFoldDB" id="A0A8S4QFM3"/>
<dbReference type="Pfam" id="PF14214">
    <property type="entry name" value="Helitron_like_N"/>
    <property type="match status" value="1"/>
</dbReference>
<feature type="domain" description="DNA helicase Pif1-like DEAD-box helicase" evidence="2">
    <location>
        <begin position="511"/>
        <end position="723"/>
    </location>
</feature>
<keyword evidence="1" id="KW-0347">Helicase</keyword>
<dbReference type="GO" id="GO:0005524">
    <property type="term" value="F:ATP binding"/>
    <property type="evidence" value="ECO:0007669"/>
    <property type="project" value="UniProtKB-KW"/>
</dbReference>
<feature type="domain" description="Helitron helicase-like" evidence="3">
    <location>
        <begin position="1"/>
        <end position="152"/>
    </location>
</feature>
<comment type="caution">
    <text evidence="4">The sequence shown here is derived from an EMBL/GenBank/DDBJ whole genome shotgun (WGS) entry which is preliminary data.</text>
</comment>
<dbReference type="GO" id="GO:0016787">
    <property type="term" value="F:hydrolase activity"/>
    <property type="evidence" value="ECO:0007669"/>
    <property type="project" value="UniProtKB-KW"/>
</dbReference>
<keyword evidence="1" id="KW-0227">DNA damage</keyword>
<dbReference type="GO" id="GO:0006310">
    <property type="term" value="P:DNA recombination"/>
    <property type="evidence" value="ECO:0007669"/>
    <property type="project" value="UniProtKB-KW"/>
</dbReference>
<dbReference type="EC" id="5.6.2.3" evidence="1"/>
<dbReference type="Pfam" id="PF05970">
    <property type="entry name" value="PIF1"/>
    <property type="match status" value="1"/>
</dbReference>
<keyword evidence="1" id="KW-0547">Nucleotide-binding</keyword>
<protein>
    <recommendedName>
        <fullName evidence="1">ATP-dependent DNA helicase</fullName>
        <ecNumber evidence="1">5.6.2.3</ecNumber>
    </recommendedName>
</protein>
<proteinExistence type="inferred from homology"/>
<dbReference type="EMBL" id="CAKXAJ010000087">
    <property type="protein sequence ID" value="CAH2207398.1"/>
    <property type="molecule type" value="Genomic_DNA"/>
</dbReference>
<dbReference type="PANTHER" id="PTHR10492:SF57">
    <property type="entry name" value="ATP-DEPENDENT DNA HELICASE"/>
    <property type="match status" value="1"/>
</dbReference>
<evidence type="ECO:0000259" key="2">
    <source>
        <dbReference type="Pfam" id="PF05970"/>
    </source>
</evidence>
<dbReference type="SUPFAM" id="SSF52540">
    <property type="entry name" value="P-loop containing nucleoside triphosphate hydrolases"/>
    <property type="match status" value="1"/>
</dbReference>
<dbReference type="OrthoDB" id="1728974at2759"/>
<organism evidence="4 5">
    <name type="scientific">Pararge aegeria aegeria</name>
    <dbReference type="NCBI Taxonomy" id="348720"/>
    <lineage>
        <taxon>Eukaryota</taxon>
        <taxon>Metazoa</taxon>
        <taxon>Ecdysozoa</taxon>
        <taxon>Arthropoda</taxon>
        <taxon>Hexapoda</taxon>
        <taxon>Insecta</taxon>
        <taxon>Pterygota</taxon>
        <taxon>Neoptera</taxon>
        <taxon>Endopterygota</taxon>
        <taxon>Lepidoptera</taxon>
        <taxon>Glossata</taxon>
        <taxon>Ditrysia</taxon>
        <taxon>Papilionoidea</taxon>
        <taxon>Nymphalidae</taxon>
        <taxon>Satyrinae</taxon>
        <taxon>Satyrini</taxon>
        <taxon>Parargina</taxon>
        <taxon>Pararge</taxon>
    </lineage>
</organism>
<dbReference type="InterPro" id="IPR010285">
    <property type="entry name" value="DNA_helicase_pif1-like_DEAD"/>
</dbReference>
<evidence type="ECO:0000259" key="3">
    <source>
        <dbReference type="Pfam" id="PF14214"/>
    </source>
</evidence>
<dbReference type="GO" id="GO:0043139">
    <property type="term" value="F:5'-3' DNA helicase activity"/>
    <property type="evidence" value="ECO:0007669"/>
    <property type="project" value="UniProtKB-EC"/>
</dbReference>
<keyword evidence="1" id="KW-0233">DNA recombination</keyword>
<evidence type="ECO:0000313" key="5">
    <source>
        <dbReference type="Proteomes" id="UP000838756"/>
    </source>
</evidence>
<accession>A0A8S4QFM3</accession>
<dbReference type="InterPro" id="IPR027417">
    <property type="entry name" value="P-loop_NTPase"/>
</dbReference>
<evidence type="ECO:0000313" key="4">
    <source>
        <dbReference type="EMBL" id="CAH2207398.1"/>
    </source>
</evidence>
<comment type="similarity">
    <text evidence="1">Belongs to the helicase family.</text>
</comment>
<feature type="non-terminal residue" evidence="4">
    <location>
        <position position="1"/>
    </location>
</feature>
<dbReference type="PANTHER" id="PTHR10492">
    <property type="match status" value="1"/>
</dbReference>
<dbReference type="GO" id="GO:0006281">
    <property type="term" value="P:DNA repair"/>
    <property type="evidence" value="ECO:0007669"/>
    <property type="project" value="UniProtKB-KW"/>
</dbReference>
<sequence>MYAKIESERLAFIRNNQSKLRAENYIHLQDALRNDENINEIGKLVVQPSSFTGGYRYMHERTQDGMVYIRTFGKPDLFITFTCNPKWNEIACELLPGQKSQDRHDIIARVFRLKVKKLIDLITKKYIFGETLAHMYTVEWQKRGLPHIHILVWLKDKIKPEQIDSVISAEFPNPNEDPILFEIVKSNMIHGPCGRVNPQSPCMADGKCTKKYPKQLICETQSGDDNYPKYRRRSPSDGGFTAKIVKRNGEFEVDNGWVVPYNPLLSRLCKAHVNVEYCNSAKSVKYICKYMNKGTDQATYSVSNENDEIQIFQSGRYISSSEATWRILGYPIHERNPTVFHLAVHLDNGQRVYFNPTNIQNLAIPPPKTTLTEFFNLCSRDDFARTLLYCEVPFYYTWSSHEFHRRKNGFCHVAEPIQLWLKYKDAMAEDILYRFRQHKNDNELDFNDDIYNEALILIEDQLFSITGKTLKEFNFASPVRSNRLHLQGSYHRETNYNIEDLLNSINEDEPKLTDQQQNVYTKILESINEKQGKLFFLDAPGGTGKTFLLNLLLAKVRINGNIALAVASSGIAATLLTGGRTAHSLFKLPLNLNLDQSPICNISKQSDAAKECSVIVWDECTMSHKRALEVVNRTMKDIRNDQREMGGITLVLAGDFRQTLPVVKRGTRADEVNACLKSSNLWPKFDQLSLSTNMRVHLYGDLNAEEFSSMLLEIGNGNVEEENGKIKIPTGI</sequence>
<keyword evidence="1" id="KW-0234">DNA repair</keyword>
<dbReference type="Proteomes" id="UP000838756">
    <property type="component" value="Unassembled WGS sequence"/>
</dbReference>
<keyword evidence="1" id="KW-0067">ATP-binding</keyword>
<dbReference type="GO" id="GO:0000723">
    <property type="term" value="P:telomere maintenance"/>
    <property type="evidence" value="ECO:0007669"/>
    <property type="project" value="InterPro"/>
</dbReference>
<name>A0A8S4QFM3_9NEOP</name>
<reference evidence="4" key="1">
    <citation type="submission" date="2022-03" db="EMBL/GenBank/DDBJ databases">
        <authorList>
            <person name="Lindestad O."/>
        </authorList>
    </citation>
    <scope>NUCLEOTIDE SEQUENCE</scope>
</reference>
<dbReference type="InterPro" id="IPR025476">
    <property type="entry name" value="Helitron_helicase-like"/>
</dbReference>
<keyword evidence="1" id="KW-0378">Hydrolase</keyword>
<dbReference type="Gene3D" id="3.40.50.300">
    <property type="entry name" value="P-loop containing nucleotide triphosphate hydrolases"/>
    <property type="match status" value="1"/>
</dbReference>